<evidence type="ECO:0000313" key="7">
    <source>
        <dbReference type="EnsemblPlants" id="EMT13960"/>
    </source>
</evidence>
<reference evidence="7" key="1">
    <citation type="submission" date="2015-06" db="UniProtKB">
        <authorList>
            <consortium name="EnsemblPlants"/>
        </authorList>
    </citation>
    <scope>IDENTIFICATION</scope>
</reference>
<evidence type="ECO:0000256" key="1">
    <source>
        <dbReference type="ARBA" id="ARBA00001974"/>
    </source>
</evidence>
<dbReference type="GO" id="GO:0016491">
    <property type="term" value="F:oxidoreductase activity"/>
    <property type="evidence" value="ECO:0007669"/>
    <property type="project" value="InterPro"/>
</dbReference>
<dbReference type="PROSITE" id="PS51387">
    <property type="entry name" value="FAD_PCMH"/>
    <property type="match status" value="1"/>
</dbReference>
<proteinExistence type="inferred from homology"/>
<keyword evidence="4" id="KW-0732">Signal</keyword>
<dbReference type="InterPro" id="IPR006094">
    <property type="entry name" value="Oxid_FAD_bind_N"/>
</dbReference>
<dbReference type="AlphaFoldDB" id="R7W743"/>
<evidence type="ECO:0000256" key="4">
    <source>
        <dbReference type="ARBA" id="ARBA00022729"/>
    </source>
</evidence>
<keyword evidence="5" id="KW-0274">FAD</keyword>
<dbReference type="Pfam" id="PF08031">
    <property type="entry name" value="BBE"/>
    <property type="match status" value="1"/>
</dbReference>
<dbReference type="PANTHER" id="PTHR32448">
    <property type="entry name" value="OS08G0158400 PROTEIN"/>
    <property type="match status" value="1"/>
</dbReference>
<dbReference type="InterPro" id="IPR012951">
    <property type="entry name" value="BBE"/>
</dbReference>
<dbReference type="InterPro" id="IPR016167">
    <property type="entry name" value="FAD-bd_PCMH_sub1"/>
</dbReference>
<comment type="cofactor">
    <cofactor evidence="1">
        <name>FAD</name>
        <dbReference type="ChEBI" id="CHEBI:57692"/>
    </cofactor>
</comment>
<dbReference type="GO" id="GO:0071949">
    <property type="term" value="F:FAD binding"/>
    <property type="evidence" value="ECO:0007669"/>
    <property type="project" value="InterPro"/>
</dbReference>
<keyword evidence="6" id="KW-0325">Glycoprotein</keyword>
<dbReference type="InterPro" id="IPR016166">
    <property type="entry name" value="FAD-bd_PCMH"/>
</dbReference>
<dbReference type="InterPro" id="IPR036318">
    <property type="entry name" value="FAD-bd_PCMH-like_sf"/>
</dbReference>
<protein>
    <submittedName>
        <fullName evidence="7">Reticuline oxidase-like protein</fullName>
    </submittedName>
</protein>
<organism evidence="7">
    <name type="scientific">Aegilops tauschii</name>
    <name type="common">Tausch's goatgrass</name>
    <name type="synonym">Aegilops squarrosa</name>
    <dbReference type="NCBI Taxonomy" id="37682"/>
    <lineage>
        <taxon>Eukaryota</taxon>
        <taxon>Viridiplantae</taxon>
        <taxon>Streptophyta</taxon>
        <taxon>Embryophyta</taxon>
        <taxon>Tracheophyta</taxon>
        <taxon>Spermatophyta</taxon>
        <taxon>Magnoliopsida</taxon>
        <taxon>Liliopsida</taxon>
        <taxon>Poales</taxon>
        <taxon>Poaceae</taxon>
        <taxon>BOP clade</taxon>
        <taxon>Pooideae</taxon>
        <taxon>Triticodae</taxon>
        <taxon>Triticeae</taxon>
        <taxon>Triticinae</taxon>
        <taxon>Aegilops</taxon>
    </lineage>
</organism>
<dbReference type="Pfam" id="PF01565">
    <property type="entry name" value="FAD_binding_4"/>
    <property type="match status" value="2"/>
</dbReference>
<sequence length="567" mass="61569">MARVALVLTICFMGFYPSLAWSSNSNHTDFLSCLSTKIPSQLVLTPSSRSFKPLLVSSIRNARLVAPATASPPLCIVTPTQASHVQAVVRCGRSHRVPVRVRSGGHDNEGLSYRSATPNGEAFAVIDLSKFNAVRVDAHAATAWVDSGTTLGELYYRVATAAPGLGFPAGFNAVRVDAHAATAWVDSGTTLGELYYRVATAAPGLGFPAGVCPTVGVGGLISGGGMGLMMRKNGLSADNVLDATMVDAEGNLLPDKKAMGDDLFWAIRGGGGGNFGIVLSWKLRLVPVPPKVAFFNVTKTMDQGAVDAVTKWQTIAPALPEDLSVRVVIQKRQATFQSLYLGNCSAVVATMRSRFPELGLTRGDCKEMSWLQHKAYLYFGDTSKNMPLEALLLNRSMTIGPFVKNKSDYVKKALTRDAWKKIFLWPDSGAVGQLILEPHGGMMSRIADDYTPFPYRSGVLYNIQYVEFWNGTGGHGTPKWLSGLYDDFMAPLVSKSPRGAYVNYRDLDIGVNKVVGGVTSYETAKVWGERYFGLANFKRLAKIKRKVDATDYFRNEQSVPPLLLIRE</sequence>
<dbReference type="Gene3D" id="3.30.465.10">
    <property type="match status" value="1"/>
</dbReference>
<comment type="similarity">
    <text evidence="2">Belongs to the oxygen-dependent FAD-linked oxidoreductase family.</text>
</comment>
<evidence type="ECO:0000256" key="3">
    <source>
        <dbReference type="ARBA" id="ARBA00022630"/>
    </source>
</evidence>
<dbReference type="InterPro" id="IPR016169">
    <property type="entry name" value="FAD-bd_PCMH_sub2"/>
</dbReference>
<evidence type="ECO:0000256" key="5">
    <source>
        <dbReference type="ARBA" id="ARBA00022827"/>
    </source>
</evidence>
<dbReference type="Gene3D" id="3.30.43.10">
    <property type="entry name" value="Uridine Diphospho-n-acetylenolpyruvylglucosamine Reductase, domain 2"/>
    <property type="match status" value="1"/>
</dbReference>
<evidence type="ECO:0000256" key="2">
    <source>
        <dbReference type="ARBA" id="ARBA00005466"/>
    </source>
</evidence>
<keyword evidence="3" id="KW-0285">Flavoprotein</keyword>
<evidence type="ECO:0000256" key="6">
    <source>
        <dbReference type="ARBA" id="ARBA00023180"/>
    </source>
</evidence>
<name>R7W743_AEGTA</name>
<dbReference type="EnsemblPlants" id="EMT13960">
    <property type="protein sequence ID" value="EMT13960"/>
    <property type="gene ID" value="F775_14228"/>
</dbReference>
<dbReference type="Gene3D" id="3.40.462.20">
    <property type="match status" value="1"/>
</dbReference>
<accession>R7W743</accession>
<dbReference type="SUPFAM" id="SSF56176">
    <property type="entry name" value="FAD-binding/transporter-associated domain-like"/>
    <property type="match status" value="2"/>
</dbReference>